<evidence type="ECO:0000259" key="8">
    <source>
        <dbReference type="Pfam" id="PF03941"/>
    </source>
</evidence>
<evidence type="ECO:0000256" key="7">
    <source>
        <dbReference type="SAM" id="MobiDB-lite"/>
    </source>
</evidence>
<feature type="compositionally biased region" description="Polar residues" evidence="7">
    <location>
        <begin position="878"/>
        <end position="889"/>
    </location>
</feature>
<dbReference type="OrthoDB" id="6123at2759"/>
<gene>
    <name evidence="10" type="ORF">BB559_004288</name>
    <name evidence="9" type="ORF">BB559_005317</name>
</gene>
<keyword evidence="5" id="KW-0206">Cytoskeleton</keyword>
<evidence type="ECO:0000256" key="2">
    <source>
        <dbReference type="ARBA" id="ARBA00004186"/>
    </source>
</evidence>
<organism evidence="10 11">
    <name type="scientific">Furculomyces boomerangus</name>
    <dbReference type="NCBI Taxonomy" id="61424"/>
    <lineage>
        <taxon>Eukaryota</taxon>
        <taxon>Fungi</taxon>
        <taxon>Fungi incertae sedis</taxon>
        <taxon>Zoopagomycota</taxon>
        <taxon>Kickxellomycotina</taxon>
        <taxon>Harpellomycetes</taxon>
        <taxon>Harpellales</taxon>
        <taxon>Harpellaceae</taxon>
        <taxon>Furculomyces</taxon>
    </lineage>
</organism>
<feature type="compositionally biased region" description="Basic and acidic residues" evidence="7">
    <location>
        <begin position="362"/>
        <end position="372"/>
    </location>
</feature>
<feature type="domain" description="Inner centromere protein ARK-binding" evidence="8">
    <location>
        <begin position="1049"/>
        <end position="1135"/>
    </location>
</feature>
<dbReference type="GO" id="GO:0005819">
    <property type="term" value="C:spindle"/>
    <property type="evidence" value="ECO:0007669"/>
    <property type="project" value="UniProtKB-SubCell"/>
</dbReference>
<keyword evidence="4" id="KW-0963">Cytoplasm</keyword>
<evidence type="ECO:0000256" key="5">
    <source>
        <dbReference type="ARBA" id="ARBA00023212"/>
    </source>
</evidence>
<feature type="compositionally biased region" description="Polar residues" evidence="7">
    <location>
        <begin position="896"/>
        <end position="918"/>
    </location>
</feature>
<dbReference type="EMBL" id="MBFT01000442">
    <property type="protein sequence ID" value="PVU91104.1"/>
    <property type="molecule type" value="Genomic_DNA"/>
</dbReference>
<feature type="region of interest" description="Disordered" evidence="7">
    <location>
        <begin position="771"/>
        <end position="800"/>
    </location>
</feature>
<feature type="compositionally biased region" description="Polar residues" evidence="7">
    <location>
        <begin position="390"/>
        <end position="426"/>
    </location>
</feature>
<feature type="region of interest" description="Disordered" evidence="7">
    <location>
        <begin position="612"/>
        <end position="662"/>
    </location>
</feature>
<dbReference type="GO" id="GO:0005634">
    <property type="term" value="C:nucleus"/>
    <property type="evidence" value="ECO:0007669"/>
    <property type="project" value="UniProtKB-SubCell"/>
</dbReference>
<protein>
    <recommendedName>
        <fullName evidence="8">Inner centromere protein ARK-binding domain-containing protein</fullName>
    </recommendedName>
</protein>
<feature type="compositionally biased region" description="Polar residues" evidence="7">
    <location>
        <begin position="925"/>
        <end position="939"/>
    </location>
</feature>
<feature type="region of interest" description="Disordered" evidence="7">
    <location>
        <begin position="86"/>
        <end position="109"/>
    </location>
</feature>
<evidence type="ECO:0000256" key="4">
    <source>
        <dbReference type="ARBA" id="ARBA00022490"/>
    </source>
</evidence>
<keyword evidence="6" id="KW-0539">Nucleus</keyword>
<reference evidence="10 11" key="1">
    <citation type="journal article" date="2018" name="MBio">
        <title>Comparative Genomics Reveals the Core Gene Toolbox for the Fungus-Insect Symbiosis.</title>
        <authorList>
            <person name="Wang Y."/>
            <person name="Stata M."/>
            <person name="Wang W."/>
            <person name="Stajich J.E."/>
            <person name="White M.M."/>
            <person name="Moncalvo J.M."/>
        </authorList>
    </citation>
    <scope>NUCLEOTIDE SEQUENCE [LARGE SCALE GENOMIC DNA]</scope>
    <source>
        <strain evidence="10 11">AUS-77-4</strain>
    </source>
</reference>
<evidence type="ECO:0000256" key="3">
    <source>
        <dbReference type="ARBA" id="ARBA00010042"/>
    </source>
</evidence>
<evidence type="ECO:0000313" key="11">
    <source>
        <dbReference type="Proteomes" id="UP000245699"/>
    </source>
</evidence>
<dbReference type="EMBL" id="MBFT01000589">
    <property type="protein sequence ID" value="PVU88921.1"/>
    <property type="molecule type" value="Genomic_DNA"/>
</dbReference>
<evidence type="ECO:0000313" key="9">
    <source>
        <dbReference type="EMBL" id="PVU88921.1"/>
    </source>
</evidence>
<dbReference type="STRING" id="61424.A0A2T9YFQ6"/>
<keyword evidence="11" id="KW-1185">Reference proteome</keyword>
<evidence type="ECO:0000313" key="10">
    <source>
        <dbReference type="EMBL" id="PVU91104.1"/>
    </source>
</evidence>
<dbReference type="Pfam" id="PF03941">
    <property type="entry name" value="INCENP_ARK-bind"/>
    <property type="match status" value="1"/>
</dbReference>
<feature type="compositionally biased region" description="Low complexity" evidence="7">
    <location>
        <begin position="771"/>
        <end position="784"/>
    </location>
</feature>
<dbReference type="AlphaFoldDB" id="A0A2T9YFQ6"/>
<dbReference type="Proteomes" id="UP000245699">
    <property type="component" value="Unassembled WGS sequence"/>
</dbReference>
<comment type="similarity">
    <text evidence="3">Belongs to the INCENP family.</text>
</comment>
<proteinExistence type="inferred from homology"/>
<sequence length="1189" mass="132836">MLEVADSPGWIRKREDEWAKVLKRKLSFMESSIKDGESWLKLYFQVFKDSYKQKENNIKLFSTVFKTNSRDIKNKTKSRTDVRKVFNKNHKSSNSIKSPSHKNHQTDQRTSWNSFEEYPFGNHSIRVGKGTGIYDFYPENAYEVDYDPDYFSTTSERKKPTKRPRTSIHSNHSLQETVFESQFITADYVPKNKNSISVEISKRPNIDKLNFIGIEGGKRSLKKSILLTSGIYSDLNSNLSIFTTSDEDAPFNNTLNTGFYTKNRQGKGMEHFSTNDKKHNSSYNSNLSHLALNNNEIGSLKPHGSNYNHRYSNIVDSESSSEDEIAHANSPPYLSRNNFNISGSSALSSVSSIYESFEDSVEEHAPEKKDEYQTSIKYNRPRRPRKELNKSTLNQESQSTYNNSISKNNSPKQNSSANSRSGTTRYQDSFDSRDQSRSSTSSEDIPISLRRELNSQLTPNHQSALTPSHLGIMPCMNTVTPSDLTSTFNSATTDNWLSVDQANMLMTQRLSTISDNDNSKFAVDNSHLFLEPDLVSSTNHTYNRLFSLNYPNIPQFQLDSNYMTNPLLQTQVQSQMPLYSQLNNEIHDIHGLINIDQLAIPNKPESSFIRTSDAFSSNKTPNNSQGSKLPENTNIQDGTENSNTAPTTRASSVVDGHSNNDSVSVISPVNTLNLGISSDHTGPGMGVNISSIEQDIYQSIVNDSNYQFIDNIGSRLPQKSLDALVNGNNNVLMGSPVHHNTTLSPLHVIDENSSEMLGISKSEYFDSAVSMNSSNNSSGKHNSSPLSVSRSSIGGGDSEVELNGNHIDMLNFVPLKPLGIKSPTSLEGHGFNPMFDMNADMEGHLQSHNEPSPKFSIVNAEMDKIQVTQPDLDLVKNPSEQPDFSNSLKLTDKSDSNVVKETPQKSNSQVNNPESIKTSLDVESETQQKVDSGTESSEEVNTVLAQGSVQKFTSKSVNQQKEIPVYETKKVFENKQNTVNVFELAKSFNTSTTNEPVKSSVPKFGTNKVGVSFDVGNMVIPKFNPFKTPKPVGEHVSIIPPGKNSPPEIHSDDEIDDEEVYELMDDLPPNPSPQTIIEAQKKAKKILKKIRNPGIPETPEWAKTPQLLSNLEKQMKVNPDKVFGNVKPIKVDEIFARPGSRIKQFPRGAHIRLPNDILGRSRQSSGVWIGSDALTNEEIEEYNKKMGFE</sequence>
<evidence type="ECO:0000256" key="6">
    <source>
        <dbReference type="ARBA" id="ARBA00023242"/>
    </source>
</evidence>
<dbReference type="InterPro" id="IPR005635">
    <property type="entry name" value="Inner_centromere_prot_ARK-bd"/>
</dbReference>
<feature type="region of interest" description="Disordered" evidence="7">
    <location>
        <begin position="361"/>
        <end position="447"/>
    </location>
</feature>
<accession>A0A2T9YFQ6</accession>
<comment type="caution">
    <text evidence="10">The sequence shown here is derived from an EMBL/GenBank/DDBJ whole genome shotgun (WGS) entry which is preliminary data.</text>
</comment>
<name>A0A2T9YFQ6_9FUNG</name>
<feature type="region of interest" description="Disordered" evidence="7">
    <location>
        <begin position="873"/>
        <end position="939"/>
    </location>
</feature>
<evidence type="ECO:0000256" key="1">
    <source>
        <dbReference type="ARBA" id="ARBA00004123"/>
    </source>
</evidence>
<comment type="subcellular location">
    <subcellularLocation>
        <location evidence="2">Cytoplasm</location>
        <location evidence="2">Cytoskeleton</location>
        <location evidence="2">Spindle</location>
    </subcellularLocation>
    <subcellularLocation>
        <location evidence="1">Nucleus</location>
    </subcellularLocation>
</comment>